<dbReference type="PANTHER" id="PTHR11941:SF175">
    <property type="entry name" value="ENOYL-COA HYDRATASE-RELATED"/>
    <property type="match status" value="1"/>
</dbReference>
<reference evidence="4 5" key="1">
    <citation type="submission" date="2016-10" db="EMBL/GenBank/DDBJ databases">
        <title>Draft genome sequences of four alkaliphilic bacteria belonging to the Anaerobacillus genus.</title>
        <authorList>
            <person name="Bassil N.M."/>
            <person name="Lloyd J.R."/>
        </authorList>
    </citation>
    <scope>NUCLEOTIDE SEQUENCE [LARGE SCALE GENOMIC DNA]</scope>
    <source>
        <strain evidence="4 5">DSM 15340</strain>
    </source>
</reference>
<evidence type="ECO:0000313" key="4">
    <source>
        <dbReference type="EMBL" id="OIJ11004.1"/>
    </source>
</evidence>
<keyword evidence="5" id="KW-1185">Reference proteome</keyword>
<dbReference type="InterPro" id="IPR029045">
    <property type="entry name" value="ClpP/crotonase-like_dom_sf"/>
</dbReference>
<dbReference type="Proteomes" id="UP000180098">
    <property type="component" value="Unassembled WGS sequence"/>
</dbReference>
<evidence type="ECO:0000256" key="1">
    <source>
        <dbReference type="ARBA" id="ARBA00005254"/>
    </source>
</evidence>
<dbReference type="FunFam" id="3.90.226.10:FF:000009">
    <property type="entry name" value="Carnitinyl-CoA dehydratase"/>
    <property type="match status" value="1"/>
</dbReference>
<evidence type="ECO:0000313" key="5">
    <source>
        <dbReference type="Proteomes" id="UP000180098"/>
    </source>
</evidence>
<dbReference type="OrthoDB" id="9775794at2"/>
<organism evidence="4 5">
    <name type="scientific">Anaerobacillus arseniciselenatis</name>
    <dbReference type="NCBI Taxonomy" id="85682"/>
    <lineage>
        <taxon>Bacteria</taxon>
        <taxon>Bacillati</taxon>
        <taxon>Bacillota</taxon>
        <taxon>Bacilli</taxon>
        <taxon>Bacillales</taxon>
        <taxon>Bacillaceae</taxon>
        <taxon>Anaerobacillus</taxon>
    </lineage>
</organism>
<sequence length="261" mass="28644">MLSKYQFFLVKEEDRIATITINRPPANALSSPLLQELSAIFDNLENDDKVKVVVLHGHGRFFAAGADIKEFTTVENGAEFEKLAEYGQVLFNRIEQFSKPVIAAVHGAALGGGLELAMACHIRLVSENCKLGLPELQLGLIPGFAGSQRLPRYVGVAKAAEMLLTSEPITGSEAVKLGLANHAYSEEELLEKAYELAQKLTKKSAVSMKLALQLLTYANDYKFQDGVKKEAVLFGEAFESHDGQEGINAFLEKRPAQFKDQ</sequence>
<dbReference type="AlphaFoldDB" id="A0A1S2LFA3"/>
<dbReference type="Pfam" id="PF00378">
    <property type="entry name" value="ECH_1"/>
    <property type="match status" value="1"/>
</dbReference>
<dbReference type="NCBIfam" id="NF005803">
    <property type="entry name" value="PRK07658.1"/>
    <property type="match status" value="1"/>
</dbReference>
<name>A0A1S2LFA3_9BACI</name>
<dbReference type="EMBL" id="MLQQ01000035">
    <property type="protein sequence ID" value="OIJ11004.1"/>
    <property type="molecule type" value="Genomic_DNA"/>
</dbReference>
<dbReference type="PROSITE" id="PS00166">
    <property type="entry name" value="ENOYL_COA_HYDRATASE"/>
    <property type="match status" value="1"/>
</dbReference>
<evidence type="ECO:0000256" key="3">
    <source>
        <dbReference type="RuleBase" id="RU003707"/>
    </source>
</evidence>
<dbReference type="Gene3D" id="3.90.226.10">
    <property type="entry name" value="2-enoyl-CoA Hydratase, Chain A, domain 1"/>
    <property type="match status" value="1"/>
</dbReference>
<proteinExistence type="inferred from homology"/>
<comment type="caution">
    <text evidence="4">The sequence shown here is derived from an EMBL/GenBank/DDBJ whole genome shotgun (WGS) entry which is preliminary data.</text>
</comment>
<dbReference type="PANTHER" id="PTHR11941">
    <property type="entry name" value="ENOYL-COA HYDRATASE-RELATED"/>
    <property type="match status" value="1"/>
</dbReference>
<dbReference type="InterPro" id="IPR001753">
    <property type="entry name" value="Enoyl-CoA_hydra/iso"/>
</dbReference>
<dbReference type="GO" id="GO:0016829">
    <property type="term" value="F:lyase activity"/>
    <property type="evidence" value="ECO:0007669"/>
    <property type="project" value="UniProtKB-KW"/>
</dbReference>
<gene>
    <name evidence="4" type="ORF">BKP35_13055</name>
</gene>
<keyword evidence="2" id="KW-0456">Lyase</keyword>
<dbReference type="SUPFAM" id="SSF52096">
    <property type="entry name" value="ClpP/crotonase"/>
    <property type="match status" value="1"/>
</dbReference>
<dbReference type="CDD" id="cd06558">
    <property type="entry name" value="crotonase-like"/>
    <property type="match status" value="1"/>
</dbReference>
<accession>A0A1S2LFA3</accession>
<comment type="similarity">
    <text evidence="1 3">Belongs to the enoyl-CoA hydratase/isomerase family.</text>
</comment>
<dbReference type="GO" id="GO:0006635">
    <property type="term" value="P:fatty acid beta-oxidation"/>
    <property type="evidence" value="ECO:0007669"/>
    <property type="project" value="TreeGrafter"/>
</dbReference>
<protein>
    <submittedName>
        <fullName evidence="4">Enoyl-CoA hydratase</fullName>
    </submittedName>
</protein>
<dbReference type="InterPro" id="IPR018376">
    <property type="entry name" value="Enoyl-CoA_hyd/isom_CS"/>
</dbReference>
<evidence type="ECO:0000256" key="2">
    <source>
        <dbReference type="ARBA" id="ARBA00023239"/>
    </source>
</evidence>